<dbReference type="SUPFAM" id="SSF56059">
    <property type="entry name" value="Glutathione synthetase ATP-binding domain-like"/>
    <property type="match status" value="1"/>
</dbReference>
<sequence>MSNFYVVTSYQALLKNYHLLKKGDLILTRVPIRKDNLHLFFDLREREVLSYPSFLSQILSHSKVAQAEILKDFMPPYTYVVKNKINLLQIMEDPPPYEVFITKRDFANCGLGVSLWRDLEDIFKYAGTEVLPYPFVLQPFFENWKDIRVIILGDLYFEAYLRENFKNFRQNLFFGGKATPYELKEEEISFCKTVIERGGFPYAHLDLAYVGDKGPFLSEINLKGGIKGAKIKVNEYEKILKNLKEKFFESWKETHTPYKIL</sequence>
<protein>
    <recommendedName>
        <fullName evidence="1">ATP-grasp fold RimK-type domain-containing protein</fullName>
    </recommendedName>
</protein>
<reference evidence="2 3" key="1">
    <citation type="submission" date="2018-01" db="EMBL/GenBank/DDBJ databases">
        <title>Metagenomic assembled genomes from two thermal pools in the Uzon Caldera, Kamchatka, Russia.</title>
        <authorList>
            <person name="Wilkins L."/>
            <person name="Ettinger C."/>
        </authorList>
    </citation>
    <scope>NUCLEOTIDE SEQUENCE [LARGE SCALE GENOMIC DNA]</scope>
    <source>
        <strain evidence="2">ZAV-15</strain>
    </source>
</reference>
<feature type="domain" description="ATP-grasp fold RimK-type" evidence="1">
    <location>
        <begin position="100"/>
        <end position="241"/>
    </location>
</feature>
<dbReference type="Pfam" id="PF08443">
    <property type="entry name" value="RimK"/>
    <property type="match status" value="1"/>
</dbReference>
<name>A0A2N7PKB1_9BACT</name>
<evidence type="ECO:0000313" key="3">
    <source>
        <dbReference type="Proteomes" id="UP000235731"/>
    </source>
</evidence>
<accession>A0A2N7PKB1</accession>
<dbReference type="GO" id="GO:0043774">
    <property type="term" value="F:coenzyme F420-2 alpha-glutamyl ligase activity"/>
    <property type="evidence" value="ECO:0007669"/>
    <property type="project" value="TreeGrafter"/>
</dbReference>
<dbReference type="PANTHER" id="PTHR21621:SF2">
    <property type="entry name" value="COENZYME GAMMA-F420-2:ALPHA-L-GLUTAMATE LIGASE"/>
    <property type="match status" value="1"/>
</dbReference>
<gene>
    <name evidence="2" type="ORF">C0197_02465</name>
</gene>
<evidence type="ECO:0000259" key="1">
    <source>
        <dbReference type="Pfam" id="PF08443"/>
    </source>
</evidence>
<dbReference type="EMBL" id="PNIE01000032">
    <property type="protein sequence ID" value="PMP63538.1"/>
    <property type="molecule type" value="Genomic_DNA"/>
</dbReference>
<dbReference type="GO" id="GO:0005737">
    <property type="term" value="C:cytoplasm"/>
    <property type="evidence" value="ECO:0007669"/>
    <property type="project" value="TreeGrafter"/>
</dbReference>
<dbReference type="InterPro" id="IPR013651">
    <property type="entry name" value="ATP-grasp_RimK-type"/>
</dbReference>
<comment type="caution">
    <text evidence="2">The sequence shown here is derived from an EMBL/GenBank/DDBJ whole genome shotgun (WGS) entry which is preliminary data.</text>
</comment>
<proteinExistence type="predicted"/>
<dbReference type="Proteomes" id="UP000235731">
    <property type="component" value="Unassembled WGS sequence"/>
</dbReference>
<dbReference type="Gene3D" id="3.30.470.20">
    <property type="entry name" value="ATP-grasp fold, B domain"/>
    <property type="match status" value="1"/>
</dbReference>
<organism evidence="2 3">
    <name type="scientific">Caldimicrobium thiodismutans</name>
    <dbReference type="NCBI Taxonomy" id="1653476"/>
    <lineage>
        <taxon>Bacteria</taxon>
        <taxon>Pseudomonadati</taxon>
        <taxon>Thermodesulfobacteriota</taxon>
        <taxon>Thermodesulfobacteria</taxon>
        <taxon>Thermodesulfobacteriales</taxon>
        <taxon>Thermodesulfobacteriaceae</taxon>
        <taxon>Caldimicrobium</taxon>
    </lineage>
</organism>
<evidence type="ECO:0000313" key="2">
    <source>
        <dbReference type="EMBL" id="PMP63538.1"/>
    </source>
</evidence>
<dbReference type="PANTHER" id="PTHR21621">
    <property type="entry name" value="RIBOSOMAL PROTEIN S6 MODIFICATION PROTEIN"/>
    <property type="match status" value="1"/>
</dbReference>
<dbReference type="AlphaFoldDB" id="A0A2N7PKB1"/>